<dbReference type="Proteomes" id="UP000037904">
    <property type="component" value="Unassembled WGS sequence"/>
</dbReference>
<dbReference type="EMBL" id="JXCE01000793">
    <property type="protein sequence ID" value="KPA36003.1"/>
    <property type="molecule type" value="Genomic_DNA"/>
</dbReference>
<dbReference type="SUPFAM" id="SSF50129">
    <property type="entry name" value="GroES-like"/>
    <property type="match status" value="1"/>
</dbReference>
<gene>
    <name evidence="1" type="ORF">FLAG1_11256</name>
</gene>
<dbReference type="OrthoDB" id="3834247at2759"/>
<keyword evidence="2" id="KW-1185">Reference proteome</keyword>
<reference evidence="1 2" key="1">
    <citation type="submission" date="2015-04" db="EMBL/GenBank/DDBJ databases">
        <title>The draft genome sequence of Fusarium langsethiae, a T-2/HT-2 mycotoxin producer.</title>
        <authorList>
            <person name="Lysoe E."/>
            <person name="Divon H.H."/>
            <person name="Terzi V."/>
            <person name="Orru L."/>
            <person name="Lamontanara A."/>
            <person name="Kolseth A.-K."/>
            <person name="Frandsen R.J."/>
            <person name="Nielsen K."/>
            <person name="Thrane U."/>
        </authorList>
    </citation>
    <scope>NUCLEOTIDE SEQUENCE [LARGE SCALE GENOMIC DNA]</scope>
    <source>
        <strain evidence="1 2">Fl201059</strain>
    </source>
</reference>
<sequence>MHETNPSCFLYGPGDARFQDGTVPQIDDPYDVIVKIAYTGVCGSDVSSTIPRSVDIIDKFRSISGLRAVLQERLVNSSLS</sequence>
<accession>A0A0M9EMD5</accession>
<dbReference type="Gene3D" id="3.90.180.10">
    <property type="entry name" value="Medium-chain alcohol dehydrogenases, catalytic domain"/>
    <property type="match status" value="1"/>
</dbReference>
<dbReference type="InterPro" id="IPR011032">
    <property type="entry name" value="GroES-like_sf"/>
</dbReference>
<proteinExistence type="predicted"/>
<comment type="caution">
    <text evidence="1">The sequence shown here is derived from an EMBL/GenBank/DDBJ whole genome shotgun (WGS) entry which is preliminary data.</text>
</comment>
<name>A0A0M9EMD5_FUSLA</name>
<organism evidence="1 2">
    <name type="scientific">Fusarium langsethiae</name>
    <dbReference type="NCBI Taxonomy" id="179993"/>
    <lineage>
        <taxon>Eukaryota</taxon>
        <taxon>Fungi</taxon>
        <taxon>Dikarya</taxon>
        <taxon>Ascomycota</taxon>
        <taxon>Pezizomycotina</taxon>
        <taxon>Sordariomycetes</taxon>
        <taxon>Hypocreomycetidae</taxon>
        <taxon>Hypocreales</taxon>
        <taxon>Nectriaceae</taxon>
        <taxon>Fusarium</taxon>
    </lineage>
</organism>
<evidence type="ECO:0000313" key="2">
    <source>
        <dbReference type="Proteomes" id="UP000037904"/>
    </source>
</evidence>
<protein>
    <submittedName>
        <fullName evidence="1">D-xylulose reductase a</fullName>
    </submittedName>
</protein>
<dbReference type="AlphaFoldDB" id="A0A0M9EMD5"/>
<evidence type="ECO:0000313" key="1">
    <source>
        <dbReference type="EMBL" id="KPA36003.1"/>
    </source>
</evidence>